<accession>A0A085M5P8</accession>
<sequence>MEETEDRNVEEEFICRLTMACENALSKLLRSKTICFHHGLSGGSPFNRLFPNQTKHANHVM</sequence>
<protein>
    <submittedName>
        <fullName evidence="1">Uncharacterized protein</fullName>
    </submittedName>
</protein>
<reference evidence="1 2" key="1">
    <citation type="journal article" date="2014" name="Nat. Genet.">
        <title>Genome and transcriptome of the porcine whipworm Trichuris suis.</title>
        <authorList>
            <person name="Jex A.R."/>
            <person name="Nejsum P."/>
            <person name="Schwarz E.M."/>
            <person name="Hu L."/>
            <person name="Young N.D."/>
            <person name="Hall R.S."/>
            <person name="Korhonen P.K."/>
            <person name="Liao S."/>
            <person name="Thamsborg S."/>
            <person name="Xia J."/>
            <person name="Xu P."/>
            <person name="Wang S."/>
            <person name="Scheerlinck J.P."/>
            <person name="Hofmann A."/>
            <person name="Sternberg P.W."/>
            <person name="Wang J."/>
            <person name="Gasser R.B."/>
        </authorList>
    </citation>
    <scope>NUCLEOTIDE SEQUENCE [LARGE SCALE GENOMIC DNA]</scope>
    <source>
        <strain evidence="1">DCEP-RM93M</strain>
    </source>
</reference>
<dbReference type="AlphaFoldDB" id="A0A085M5P8"/>
<keyword evidence="2" id="KW-1185">Reference proteome</keyword>
<proteinExistence type="predicted"/>
<gene>
    <name evidence="1" type="ORF">M513_06578</name>
</gene>
<dbReference type="EMBL" id="KL363226">
    <property type="protein sequence ID" value="KFD52544.1"/>
    <property type="molecule type" value="Genomic_DNA"/>
</dbReference>
<evidence type="ECO:0000313" key="2">
    <source>
        <dbReference type="Proteomes" id="UP000030764"/>
    </source>
</evidence>
<organism evidence="1 2">
    <name type="scientific">Trichuris suis</name>
    <name type="common">pig whipworm</name>
    <dbReference type="NCBI Taxonomy" id="68888"/>
    <lineage>
        <taxon>Eukaryota</taxon>
        <taxon>Metazoa</taxon>
        <taxon>Ecdysozoa</taxon>
        <taxon>Nematoda</taxon>
        <taxon>Enoplea</taxon>
        <taxon>Dorylaimia</taxon>
        <taxon>Trichinellida</taxon>
        <taxon>Trichuridae</taxon>
        <taxon>Trichuris</taxon>
    </lineage>
</organism>
<evidence type="ECO:0000313" key="1">
    <source>
        <dbReference type="EMBL" id="KFD52544.1"/>
    </source>
</evidence>
<name>A0A085M5P8_9BILA</name>
<dbReference type="Proteomes" id="UP000030764">
    <property type="component" value="Unassembled WGS sequence"/>
</dbReference>